<dbReference type="AlphaFoldDB" id="A0AAV7X1C3"/>
<organism evidence="2 3">
    <name type="scientific">Pleurodeles waltl</name>
    <name type="common">Iberian ribbed newt</name>
    <dbReference type="NCBI Taxonomy" id="8319"/>
    <lineage>
        <taxon>Eukaryota</taxon>
        <taxon>Metazoa</taxon>
        <taxon>Chordata</taxon>
        <taxon>Craniata</taxon>
        <taxon>Vertebrata</taxon>
        <taxon>Euteleostomi</taxon>
        <taxon>Amphibia</taxon>
        <taxon>Batrachia</taxon>
        <taxon>Caudata</taxon>
        <taxon>Salamandroidea</taxon>
        <taxon>Salamandridae</taxon>
        <taxon>Pleurodelinae</taxon>
        <taxon>Pleurodeles</taxon>
    </lineage>
</organism>
<feature type="compositionally biased region" description="Gly residues" evidence="1">
    <location>
        <begin position="201"/>
        <end position="222"/>
    </location>
</feature>
<gene>
    <name evidence="2" type="ORF">NDU88_005486</name>
</gene>
<reference evidence="2" key="1">
    <citation type="journal article" date="2022" name="bioRxiv">
        <title>Sequencing and chromosome-scale assembly of the giantPleurodeles waltlgenome.</title>
        <authorList>
            <person name="Brown T."/>
            <person name="Elewa A."/>
            <person name="Iarovenko S."/>
            <person name="Subramanian E."/>
            <person name="Araus A.J."/>
            <person name="Petzold A."/>
            <person name="Susuki M."/>
            <person name="Suzuki K.-i.T."/>
            <person name="Hayashi T."/>
            <person name="Toyoda A."/>
            <person name="Oliveira C."/>
            <person name="Osipova E."/>
            <person name="Leigh N.D."/>
            <person name="Simon A."/>
            <person name="Yun M.H."/>
        </authorList>
    </citation>
    <scope>NUCLEOTIDE SEQUENCE</scope>
    <source>
        <strain evidence="2">20211129_DDA</strain>
        <tissue evidence="2">Liver</tissue>
    </source>
</reference>
<dbReference type="Proteomes" id="UP001066276">
    <property type="component" value="Chromosome 1_1"/>
</dbReference>
<sequence length="302" mass="30992">MSERKVQEALRLLEEAGRLDLLQGGVGGSSRPPRRASAGVATAVLACSTARDGGRRQAVSMRGRVRGRAGGELASGRGRASETHRAAPLGSLRARGAAVCVRASSGGAAVAGAGGRCGRGLRARGPAGLLTARPAAVERRVGTTRGRLVAAAPRYRMAGTGIKVELGGTAPWRAPAPQDVSEGCANTGVLVGEAQAAGAHGGEYGSGEGGAGSFEGAGGAGGPENWEWSEGEEGGWGVEEDGITLCVLPPWRTYSRAVAQDSSFEWGEVGDPEDGWGRGVEEWEFGEFRDWEVWEGEGGEGR</sequence>
<feature type="compositionally biased region" description="Acidic residues" evidence="1">
    <location>
        <begin position="227"/>
        <end position="237"/>
    </location>
</feature>
<keyword evidence="3" id="KW-1185">Reference proteome</keyword>
<evidence type="ECO:0000313" key="3">
    <source>
        <dbReference type="Proteomes" id="UP001066276"/>
    </source>
</evidence>
<protein>
    <submittedName>
        <fullName evidence="2">Uncharacterized protein</fullName>
    </submittedName>
</protein>
<accession>A0AAV7X1C3</accession>
<evidence type="ECO:0000256" key="1">
    <source>
        <dbReference type="SAM" id="MobiDB-lite"/>
    </source>
</evidence>
<feature type="region of interest" description="Disordered" evidence="1">
    <location>
        <begin position="201"/>
        <end position="237"/>
    </location>
</feature>
<evidence type="ECO:0000313" key="2">
    <source>
        <dbReference type="EMBL" id="KAJ1217899.1"/>
    </source>
</evidence>
<proteinExistence type="predicted"/>
<name>A0AAV7X1C3_PLEWA</name>
<dbReference type="EMBL" id="JANPWB010000001">
    <property type="protein sequence ID" value="KAJ1217899.1"/>
    <property type="molecule type" value="Genomic_DNA"/>
</dbReference>
<feature type="region of interest" description="Disordered" evidence="1">
    <location>
        <begin position="64"/>
        <end position="85"/>
    </location>
</feature>
<comment type="caution">
    <text evidence="2">The sequence shown here is derived from an EMBL/GenBank/DDBJ whole genome shotgun (WGS) entry which is preliminary data.</text>
</comment>